<feature type="transmembrane region" description="Helical" evidence="1">
    <location>
        <begin position="30"/>
        <end position="57"/>
    </location>
</feature>
<reference evidence="2" key="1">
    <citation type="journal article" date="2014" name="Front. Microbiol.">
        <title>High frequency of phylogenetically diverse reductive dehalogenase-homologous genes in deep subseafloor sedimentary metagenomes.</title>
        <authorList>
            <person name="Kawai M."/>
            <person name="Futagami T."/>
            <person name="Toyoda A."/>
            <person name="Takaki Y."/>
            <person name="Nishi S."/>
            <person name="Hori S."/>
            <person name="Arai W."/>
            <person name="Tsubouchi T."/>
            <person name="Morono Y."/>
            <person name="Uchiyama I."/>
            <person name="Ito T."/>
            <person name="Fujiyama A."/>
            <person name="Inagaki F."/>
            <person name="Takami H."/>
        </authorList>
    </citation>
    <scope>NUCLEOTIDE SEQUENCE</scope>
    <source>
        <strain evidence="2">Expedition CK06-06</strain>
    </source>
</reference>
<organism evidence="2">
    <name type="scientific">marine sediment metagenome</name>
    <dbReference type="NCBI Taxonomy" id="412755"/>
    <lineage>
        <taxon>unclassified sequences</taxon>
        <taxon>metagenomes</taxon>
        <taxon>ecological metagenomes</taxon>
    </lineage>
</organism>
<protein>
    <recommendedName>
        <fullName evidence="3">Major facilitator superfamily (MFS) profile domain-containing protein</fullName>
    </recommendedName>
</protein>
<gene>
    <name evidence="2" type="ORF">S03H2_50850</name>
</gene>
<comment type="caution">
    <text evidence="2">The sequence shown here is derived from an EMBL/GenBank/DDBJ whole genome shotgun (WGS) entry which is preliminary data.</text>
</comment>
<feature type="transmembrane region" description="Helical" evidence="1">
    <location>
        <begin position="109"/>
        <end position="135"/>
    </location>
</feature>
<proteinExistence type="predicted"/>
<dbReference type="AlphaFoldDB" id="X1HEJ7"/>
<name>X1HEJ7_9ZZZZ</name>
<feature type="transmembrane region" description="Helical" evidence="1">
    <location>
        <begin position="69"/>
        <end position="89"/>
    </location>
</feature>
<evidence type="ECO:0000313" key="2">
    <source>
        <dbReference type="EMBL" id="GAH68626.1"/>
    </source>
</evidence>
<keyword evidence="1" id="KW-1133">Transmembrane helix</keyword>
<evidence type="ECO:0008006" key="3">
    <source>
        <dbReference type="Google" id="ProtNLM"/>
    </source>
</evidence>
<dbReference type="EMBL" id="BARU01032224">
    <property type="protein sequence ID" value="GAH68626.1"/>
    <property type="molecule type" value="Genomic_DNA"/>
</dbReference>
<keyword evidence="1" id="KW-0812">Transmembrane</keyword>
<keyword evidence="1" id="KW-0472">Membrane</keyword>
<sequence length="153" mass="17000">MQRKAIIFAIFLIGFTALSAQIVLLRQLIVIFYGNEISLGLLLGAWLFWGALGSWLLGRFADKIKNRQFSFAVLEIVLAFILPGSIFMVRNARAILGILPGEIIGFLPMAAFSFFVLSLICVILGFLFALACRIYPRKISGAIRIGRVYILEA</sequence>
<evidence type="ECO:0000256" key="1">
    <source>
        <dbReference type="SAM" id="Phobius"/>
    </source>
</evidence>
<feature type="non-terminal residue" evidence="2">
    <location>
        <position position="153"/>
    </location>
</feature>
<accession>X1HEJ7</accession>